<evidence type="ECO:0000313" key="16">
    <source>
        <dbReference type="EMBL" id="CAI9926326.1"/>
    </source>
</evidence>
<dbReference type="AlphaFoldDB" id="A0AA86NVD0"/>
<evidence type="ECO:0000256" key="1">
    <source>
        <dbReference type="ARBA" id="ARBA00001946"/>
    </source>
</evidence>
<keyword evidence="18" id="KW-1185">Reference proteome</keyword>
<feature type="domain" description="S-adenosylmethionine synthetase central" evidence="14">
    <location>
        <begin position="119"/>
        <end position="225"/>
    </location>
</feature>
<evidence type="ECO:0000256" key="7">
    <source>
        <dbReference type="ARBA" id="ARBA00022679"/>
    </source>
</evidence>
<evidence type="ECO:0000256" key="8">
    <source>
        <dbReference type="ARBA" id="ARBA00022723"/>
    </source>
</evidence>
<dbReference type="InterPro" id="IPR022628">
    <property type="entry name" value="S-AdoMet_synt_N"/>
</dbReference>
<name>A0AA86NVD0_9EUKA</name>
<evidence type="ECO:0000256" key="3">
    <source>
        <dbReference type="ARBA" id="ARBA00005224"/>
    </source>
</evidence>
<dbReference type="GO" id="GO:0006556">
    <property type="term" value="P:S-adenosylmethionine biosynthetic process"/>
    <property type="evidence" value="ECO:0007669"/>
    <property type="project" value="InterPro"/>
</dbReference>
<organism evidence="16">
    <name type="scientific">Hexamita inflata</name>
    <dbReference type="NCBI Taxonomy" id="28002"/>
    <lineage>
        <taxon>Eukaryota</taxon>
        <taxon>Metamonada</taxon>
        <taxon>Diplomonadida</taxon>
        <taxon>Hexamitidae</taxon>
        <taxon>Hexamitinae</taxon>
        <taxon>Hexamita</taxon>
    </lineage>
</organism>
<dbReference type="Pfam" id="PF00438">
    <property type="entry name" value="S-AdoMet_synt_N"/>
    <property type="match status" value="1"/>
</dbReference>
<proteinExistence type="inferred from homology"/>
<keyword evidence="11" id="KW-0460">Magnesium</keyword>
<evidence type="ECO:0000256" key="9">
    <source>
        <dbReference type="ARBA" id="ARBA00022741"/>
    </source>
</evidence>
<accession>A0AA86NVD0</accession>
<evidence type="ECO:0000256" key="6">
    <source>
        <dbReference type="ARBA" id="ARBA00022563"/>
    </source>
</evidence>
<dbReference type="CDD" id="cd18079">
    <property type="entry name" value="S-AdoMet_synt"/>
    <property type="match status" value="1"/>
</dbReference>
<feature type="domain" description="S-adenosylmethionine synthetase C-terminal" evidence="15">
    <location>
        <begin position="294"/>
        <end position="437"/>
    </location>
</feature>
<dbReference type="InterPro" id="IPR002133">
    <property type="entry name" value="S-AdoMet_synthetase"/>
</dbReference>
<dbReference type="Pfam" id="PF02773">
    <property type="entry name" value="S-AdoMet_synt_C"/>
    <property type="match status" value="1"/>
</dbReference>
<dbReference type="GO" id="GO:0046872">
    <property type="term" value="F:metal ion binding"/>
    <property type="evidence" value="ECO:0007669"/>
    <property type="project" value="UniProtKB-KW"/>
</dbReference>
<dbReference type="Pfam" id="PF02772">
    <property type="entry name" value="S-AdoMet_synt_M"/>
    <property type="match status" value="1"/>
</dbReference>
<protein>
    <recommendedName>
        <fullName evidence="5">methionine adenosyltransferase</fullName>
        <ecNumber evidence="5">2.5.1.6</ecNumber>
    </recommendedName>
</protein>
<feature type="domain" description="S-adenosylmethionine synthetase N-terminal" evidence="13">
    <location>
        <begin position="5"/>
        <end position="105"/>
    </location>
</feature>
<dbReference type="InterPro" id="IPR022629">
    <property type="entry name" value="S-AdoMet_synt_central"/>
</dbReference>
<dbReference type="PROSITE" id="PS00377">
    <property type="entry name" value="ADOMET_SYNTHASE_2"/>
    <property type="match status" value="1"/>
</dbReference>
<dbReference type="GO" id="GO:0006730">
    <property type="term" value="P:one-carbon metabolic process"/>
    <property type="evidence" value="ECO:0007669"/>
    <property type="project" value="UniProtKB-KW"/>
</dbReference>
<dbReference type="EMBL" id="CAXDID020000082">
    <property type="protein sequence ID" value="CAL6019187.1"/>
    <property type="molecule type" value="Genomic_DNA"/>
</dbReference>
<sequence length="450" mass="50121">MSRTFLFTSEAVSEGHPDKLCDQVSDAIVDAFLAIDPDSKTAIETAVKNNDVFLLGEINTKAKLTNQEYEVIVRDTIKRIGFEDAEHSIDYKSCNVHVYLDQQSPDIAQAVHENKNAEEIGAGDQGLMSAYASNETHSMMPTSFQLANKLAWSLSQARKTGKMTFLRPDGKTQITLKYYEDAFGQLYPICIDTIILSTQHDETVTNEQLRDQIFKGIVIPTIAEFEENDLITLHQSEDYRNFDYERYYAGLPKSLTSVIYKLNAEMYNTLVKPVSRLIKPDTKILINPSGRFVIGGPKSDSGLTGRKIVCDAFGGWSQVGGGAYSGKDYSKVDRSASYLCRQICKSLVAGGYANRVSVQLGYAIGISDPVSIYVDTYGFYDSGLPHGKMGIRREGDLVALIQESFRLKPGHIVQDLGLKRPIFGKISSYGHFGRTDLGEEICMWEQIKKI</sequence>
<reference evidence="16" key="1">
    <citation type="submission" date="2023-06" db="EMBL/GenBank/DDBJ databases">
        <authorList>
            <person name="Kurt Z."/>
        </authorList>
    </citation>
    <scope>NUCLEOTIDE SEQUENCE</scope>
</reference>
<keyword evidence="6" id="KW-0554">One-carbon metabolism</keyword>
<comment type="pathway">
    <text evidence="3">Amino-acid biosynthesis; S-adenosyl-L-methionine biosynthesis; S-adenosyl-L-methionine from L-methionine: step 1/1.</text>
</comment>
<dbReference type="Proteomes" id="UP001642409">
    <property type="component" value="Unassembled WGS sequence"/>
</dbReference>
<dbReference type="EMBL" id="CATOUU010000367">
    <property type="protein sequence ID" value="CAI9926326.1"/>
    <property type="molecule type" value="Genomic_DNA"/>
</dbReference>
<evidence type="ECO:0000256" key="12">
    <source>
        <dbReference type="ARBA" id="ARBA00022958"/>
    </source>
</evidence>
<evidence type="ECO:0000256" key="11">
    <source>
        <dbReference type="ARBA" id="ARBA00022842"/>
    </source>
</evidence>
<evidence type="ECO:0000259" key="14">
    <source>
        <dbReference type="Pfam" id="PF02772"/>
    </source>
</evidence>
<comment type="caution">
    <text evidence="16">The sequence shown here is derived from an EMBL/GenBank/DDBJ whole genome shotgun (WGS) entry which is preliminary data.</text>
</comment>
<keyword evidence="8" id="KW-0479">Metal-binding</keyword>
<dbReference type="SUPFAM" id="SSF55973">
    <property type="entry name" value="S-adenosylmethionine synthetase"/>
    <property type="match status" value="3"/>
</dbReference>
<evidence type="ECO:0000256" key="10">
    <source>
        <dbReference type="ARBA" id="ARBA00022840"/>
    </source>
</evidence>
<evidence type="ECO:0000259" key="13">
    <source>
        <dbReference type="Pfam" id="PF00438"/>
    </source>
</evidence>
<evidence type="ECO:0000256" key="5">
    <source>
        <dbReference type="ARBA" id="ARBA00012828"/>
    </source>
</evidence>
<dbReference type="EC" id="2.5.1.6" evidence="5"/>
<dbReference type="GO" id="GO:0005524">
    <property type="term" value="F:ATP binding"/>
    <property type="evidence" value="ECO:0007669"/>
    <property type="project" value="UniProtKB-KW"/>
</dbReference>
<keyword evidence="7" id="KW-0808">Transferase</keyword>
<keyword evidence="10" id="KW-0067">ATP-binding</keyword>
<dbReference type="InterPro" id="IPR022631">
    <property type="entry name" value="ADOMET_SYNTHASE_CS"/>
</dbReference>
<evidence type="ECO:0000256" key="2">
    <source>
        <dbReference type="ARBA" id="ARBA00001958"/>
    </source>
</evidence>
<dbReference type="PANTHER" id="PTHR11964">
    <property type="entry name" value="S-ADENOSYLMETHIONINE SYNTHETASE"/>
    <property type="match status" value="1"/>
</dbReference>
<dbReference type="InterPro" id="IPR022636">
    <property type="entry name" value="S-AdoMet_synthetase_sfam"/>
</dbReference>
<evidence type="ECO:0000313" key="18">
    <source>
        <dbReference type="Proteomes" id="UP001642409"/>
    </source>
</evidence>
<dbReference type="GO" id="GO:0004478">
    <property type="term" value="F:methionine adenosyltransferase activity"/>
    <property type="evidence" value="ECO:0007669"/>
    <property type="project" value="UniProtKB-EC"/>
</dbReference>
<keyword evidence="9" id="KW-0547">Nucleotide-binding</keyword>
<reference evidence="17 18" key="2">
    <citation type="submission" date="2024-07" db="EMBL/GenBank/DDBJ databases">
        <authorList>
            <person name="Akdeniz Z."/>
        </authorList>
    </citation>
    <scope>NUCLEOTIDE SEQUENCE [LARGE SCALE GENOMIC DNA]</scope>
</reference>
<evidence type="ECO:0000313" key="17">
    <source>
        <dbReference type="EMBL" id="CAL6019187.1"/>
    </source>
</evidence>
<keyword evidence="12" id="KW-0630">Potassium</keyword>
<dbReference type="InterPro" id="IPR022630">
    <property type="entry name" value="S-AdoMet_synt_C"/>
</dbReference>
<dbReference type="Gene3D" id="3.30.300.10">
    <property type="match status" value="6"/>
</dbReference>
<evidence type="ECO:0000259" key="15">
    <source>
        <dbReference type="Pfam" id="PF02773"/>
    </source>
</evidence>
<comment type="similarity">
    <text evidence="4">Belongs to the AdoMet synthase family.</text>
</comment>
<gene>
    <name evidence="16" type="ORF">HINF_LOCUS13971</name>
    <name evidence="17" type="ORF">HINF_LOCUS26829</name>
</gene>
<comment type="cofactor">
    <cofactor evidence="2">
        <name>K(+)</name>
        <dbReference type="ChEBI" id="CHEBI:29103"/>
    </cofactor>
</comment>
<evidence type="ECO:0000256" key="4">
    <source>
        <dbReference type="ARBA" id="ARBA00009685"/>
    </source>
</evidence>
<comment type="cofactor">
    <cofactor evidence="1">
        <name>Mg(2+)</name>
        <dbReference type="ChEBI" id="CHEBI:18420"/>
    </cofactor>
</comment>